<proteinExistence type="predicted"/>
<organism evidence="1 2">
    <name type="scientific">Pseudomonas paraeruginosa</name>
    <dbReference type="NCBI Taxonomy" id="2994495"/>
    <lineage>
        <taxon>Bacteria</taxon>
        <taxon>Pseudomonadati</taxon>
        <taxon>Pseudomonadota</taxon>
        <taxon>Gammaproteobacteria</taxon>
        <taxon>Pseudomonadales</taxon>
        <taxon>Pseudomonadaceae</taxon>
        <taxon>Pseudomonas</taxon>
    </lineage>
</organism>
<evidence type="ECO:0008006" key="3">
    <source>
        <dbReference type="Google" id="ProtNLM"/>
    </source>
</evidence>
<dbReference type="EMBL" id="CP027169">
    <property type="protein sequence ID" value="AVK06373.1"/>
    <property type="molecule type" value="Genomic_DNA"/>
</dbReference>
<sequence>MPHAPLASATSDTSPLSEVAVFWREAGPSFWFAKAPRFDRRFRLRFAQAHELARAERLRPGPADAQAHLGLLVLLDQYPRNAFRGTPRMYASDALARRWANRALAAGLDRQVEEALRLFFYLPFAHAENLVDQDRSVALNRGLGQPYLDHARGHREIIRRFGRFPHRNPILGRPSSAAELAFLAAGGFAG</sequence>
<keyword evidence="2" id="KW-1185">Reference proteome</keyword>
<accession>A0A2R3IWY9</accession>
<evidence type="ECO:0000313" key="1">
    <source>
        <dbReference type="EMBL" id="AVK06373.1"/>
    </source>
</evidence>
<dbReference type="AlphaFoldDB" id="A0A2R3IWY9"/>
<protein>
    <recommendedName>
        <fullName evidence="3">DUF924 family protein</fullName>
    </recommendedName>
</protein>
<dbReference type="InterPro" id="IPR011990">
    <property type="entry name" value="TPR-like_helical_dom_sf"/>
</dbReference>
<dbReference type="Gene3D" id="1.25.40.10">
    <property type="entry name" value="Tetratricopeptide repeat domain"/>
    <property type="match status" value="1"/>
</dbReference>
<gene>
    <name evidence="1" type="ORF">CSB93_3527</name>
</gene>
<name>A0A2R3IWY9_9PSED</name>
<dbReference type="SUPFAM" id="SSF48452">
    <property type="entry name" value="TPR-like"/>
    <property type="match status" value="1"/>
</dbReference>
<dbReference type="RefSeq" id="WP_079977035.1">
    <property type="nucleotide sequence ID" value="NZ_CP027169.1"/>
</dbReference>
<dbReference type="Gene3D" id="1.20.58.320">
    <property type="entry name" value="TPR-like"/>
    <property type="match status" value="1"/>
</dbReference>
<dbReference type="Proteomes" id="UP000238390">
    <property type="component" value="Chromosome"/>
</dbReference>
<dbReference type="InterPro" id="IPR010323">
    <property type="entry name" value="DUF924"/>
</dbReference>
<dbReference type="Pfam" id="PF06041">
    <property type="entry name" value="DUF924"/>
    <property type="match status" value="1"/>
</dbReference>
<evidence type="ECO:0000313" key="2">
    <source>
        <dbReference type="Proteomes" id="UP000238390"/>
    </source>
</evidence>
<reference evidence="1 2" key="1">
    <citation type="submission" date="2018-02" db="EMBL/GenBank/DDBJ databases">
        <title>FDA/CDC Antimicrobial Resistant Isolate Bank Genome Sequencing.</title>
        <authorList>
            <person name="Benahmed F.H."/>
            <person name="Lutgring J.D."/>
            <person name="Yoo B."/>
            <person name="Machado M."/>
            <person name="Brown A."/>
            <person name="McAllister G."/>
            <person name="Perry A."/>
            <person name="Halpin A.L."/>
            <person name="Vavikolanu K."/>
            <person name="Ott S."/>
            <person name="Zhao X."/>
            <person name="Tallon L.J."/>
            <person name="Sadzewicz L."/>
            <person name="Aluvathingal J."/>
            <person name="Nadendla S."/>
            <person name="Voskania-kordi A."/>
            <person name="Simonyan V."/>
            <person name="Patel J."/>
            <person name="Shawar R.M."/>
        </authorList>
    </citation>
    <scope>NUCLEOTIDE SEQUENCE [LARGE SCALE GENOMIC DNA]</scope>
    <source>
        <strain evidence="1 2">AR_0356</strain>
    </source>
</reference>